<dbReference type="KEGG" id="lth:KLTH0A01254g"/>
<dbReference type="GO" id="GO:0000981">
    <property type="term" value="F:DNA-binding transcription factor activity, RNA polymerase II-specific"/>
    <property type="evidence" value="ECO:0007669"/>
    <property type="project" value="TreeGrafter"/>
</dbReference>
<dbReference type="PANTHER" id="PTHR37784:SF8">
    <property type="entry name" value="PROTEIN MSN1"/>
    <property type="match status" value="1"/>
</dbReference>
<reference evidence="3 4" key="1">
    <citation type="journal article" date="2009" name="Genome Res.">
        <title>Comparative genomics of protoploid Saccharomycetaceae.</title>
        <authorList>
            <consortium name="The Genolevures Consortium"/>
            <person name="Souciet J.-L."/>
            <person name="Dujon B."/>
            <person name="Gaillardin C."/>
            <person name="Johnston M."/>
            <person name="Baret P.V."/>
            <person name="Cliften P."/>
            <person name="Sherman D.J."/>
            <person name="Weissenbach J."/>
            <person name="Westhof E."/>
            <person name="Wincker P."/>
            <person name="Jubin C."/>
            <person name="Poulain J."/>
            <person name="Barbe V."/>
            <person name="Segurens B."/>
            <person name="Artiguenave F."/>
            <person name="Anthouard V."/>
            <person name="Vacherie B."/>
            <person name="Val M.-E."/>
            <person name="Fulton R.S."/>
            <person name="Minx P."/>
            <person name="Wilson R."/>
            <person name="Durrens P."/>
            <person name="Jean G."/>
            <person name="Marck C."/>
            <person name="Martin T."/>
            <person name="Nikolski M."/>
            <person name="Rolland T."/>
            <person name="Seret M.-L."/>
            <person name="Casaregola S."/>
            <person name="Despons L."/>
            <person name="Fairhead C."/>
            <person name="Fischer G."/>
            <person name="Lafontaine I."/>
            <person name="Leh V."/>
            <person name="Lemaire M."/>
            <person name="de Montigny J."/>
            <person name="Neuveglise C."/>
            <person name="Thierry A."/>
            <person name="Blanc-Lenfle I."/>
            <person name="Bleykasten C."/>
            <person name="Diffels J."/>
            <person name="Fritsch E."/>
            <person name="Frangeul L."/>
            <person name="Goeffon A."/>
            <person name="Jauniaux N."/>
            <person name="Kachouri-Lafond R."/>
            <person name="Payen C."/>
            <person name="Potier S."/>
            <person name="Pribylova L."/>
            <person name="Ozanne C."/>
            <person name="Richard G.-F."/>
            <person name="Sacerdot C."/>
            <person name="Straub M.-L."/>
            <person name="Talla E."/>
        </authorList>
    </citation>
    <scope>NUCLEOTIDE SEQUENCE [LARGE SCALE GENOMIC DNA]</scope>
    <source>
        <strain evidence="4">ATCC 56472 / CBS 6340 / NRRL Y-8284</strain>
    </source>
</reference>
<dbReference type="AlphaFoldDB" id="C5DBB8"/>
<dbReference type="EMBL" id="CU928165">
    <property type="protein sequence ID" value="CAR21075.1"/>
    <property type="molecule type" value="Genomic_DNA"/>
</dbReference>
<feature type="domain" description="Transcription activator GCR1-like" evidence="2">
    <location>
        <begin position="190"/>
        <end position="268"/>
    </location>
</feature>
<organism evidence="3 4">
    <name type="scientific">Lachancea thermotolerans (strain ATCC 56472 / CBS 6340 / NRRL Y-8284)</name>
    <name type="common">Yeast</name>
    <name type="synonym">Kluyveromyces thermotolerans</name>
    <dbReference type="NCBI Taxonomy" id="559295"/>
    <lineage>
        <taxon>Eukaryota</taxon>
        <taxon>Fungi</taxon>
        <taxon>Dikarya</taxon>
        <taxon>Ascomycota</taxon>
        <taxon>Saccharomycotina</taxon>
        <taxon>Saccharomycetes</taxon>
        <taxon>Saccharomycetales</taxon>
        <taxon>Saccharomycetaceae</taxon>
        <taxon>Lachancea</taxon>
    </lineage>
</organism>
<dbReference type="PANTHER" id="PTHR37784">
    <property type="entry name" value="PROTEIN MSN1"/>
    <property type="match status" value="1"/>
</dbReference>
<dbReference type="OrthoDB" id="428577at2759"/>
<dbReference type="eggNOG" id="ENOG502RNWJ">
    <property type="taxonomic scope" value="Eukaryota"/>
</dbReference>
<dbReference type="InParanoid" id="C5DBB8"/>
<dbReference type="OMA" id="QPIGWLC"/>
<evidence type="ECO:0000313" key="4">
    <source>
        <dbReference type="Proteomes" id="UP000002036"/>
    </source>
</evidence>
<feature type="compositionally biased region" description="Basic and acidic residues" evidence="1">
    <location>
        <begin position="132"/>
        <end position="143"/>
    </location>
</feature>
<accession>C5DBB8</accession>
<evidence type="ECO:0000313" key="3">
    <source>
        <dbReference type="EMBL" id="CAR21075.1"/>
    </source>
</evidence>
<sequence length="294" mass="33296">MDDVSPLIARISGLESQIAMYEKLFQTLSAKLDHHFKKYDTVVNAQQQQINSLTDVLFTLLNDRCRYADIQREKLGNTLAGVASTGASLSGVVATAGLGRQPKQATGPQTSSRHVSGLQSDHQSASLYAEDTPSRREDERRSSDSYYSDNSVTSAESDESEDRENSELRPELHESADAAHKKRKLFDRKFRFLASPQSVAEVWKEYTEGLAGQPSLKEMESTYRSSWRRDAAVSRKFYRRKVLCRAIETGLARGYALEEIIDMLESHRQQREGRQDKLPIGWLCRRSNLPSIFK</sequence>
<feature type="compositionally biased region" description="Polar residues" evidence="1">
    <location>
        <begin position="103"/>
        <end position="126"/>
    </location>
</feature>
<dbReference type="STRING" id="559295.C5DBB8"/>
<dbReference type="GeneID" id="8290309"/>
<feature type="compositionally biased region" description="Basic and acidic residues" evidence="1">
    <location>
        <begin position="163"/>
        <end position="179"/>
    </location>
</feature>
<dbReference type="InterPro" id="IPR022210">
    <property type="entry name" value="TF_GCR1-like"/>
</dbReference>
<protein>
    <submittedName>
        <fullName evidence="3">KLTH0A01254p</fullName>
    </submittedName>
</protein>
<dbReference type="InterPro" id="IPR052146">
    <property type="entry name" value="HOT1"/>
</dbReference>
<dbReference type="Pfam" id="PF12550">
    <property type="entry name" value="GCR1_C"/>
    <property type="match status" value="1"/>
</dbReference>
<name>C5DBB8_LACTC</name>
<dbReference type="HOGENOM" id="CLU_030906_0_0_1"/>
<evidence type="ECO:0000256" key="1">
    <source>
        <dbReference type="SAM" id="MobiDB-lite"/>
    </source>
</evidence>
<dbReference type="Proteomes" id="UP000002036">
    <property type="component" value="Chromosome A"/>
</dbReference>
<dbReference type="FunCoup" id="C5DBB8">
    <property type="interactions" value="258"/>
</dbReference>
<proteinExistence type="predicted"/>
<dbReference type="RefSeq" id="XP_002551517.1">
    <property type="nucleotide sequence ID" value="XM_002551471.1"/>
</dbReference>
<keyword evidence="4" id="KW-1185">Reference proteome</keyword>
<gene>
    <name evidence="3" type="ordered locus">KLTH0A01254g</name>
</gene>
<dbReference type="GO" id="GO:0060963">
    <property type="term" value="P:positive regulation of ribosomal protein gene transcription by RNA polymerase II"/>
    <property type="evidence" value="ECO:0007669"/>
    <property type="project" value="TreeGrafter"/>
</dbReference>
<dbReference type="GO" id="GO:0000978">
    <property type="term" value="F:RNA polymerase II cis-regulatory region sequence-specific DNA binding"/>
    <property type="evidence" value="ECO:0007669"/>
    <property type="project" value="TreeGrafter"/>
</dbReference>
<feature type="region of interest" description="Disordered" evidence="1">
    <location>
        <begin position="98"/>
        <end position="179"/>
    </location>
</feature>
<evidence type="ECO:0000259" key="2">
    <source>
        <dbReference type="Pfam" id="PF12550"/>
    </source>
</evidence>